<sequence>MFDAFSRAVIEEFGKVVAMAGEGTAHELAPNLTEHAACGCAVGEPMGKVTNDGLTCGHTFVPTSQGGKCVVTRQIASMS</sequence>
<accession>A0A242MU23</accession>
<evidence type="ECO:0000313" key="2">
    <source>
        <dbReference type="Proteomes" id="UP000195221"/>
    </source>
</evidence>
<dbReference type="EMBL" id="NBTZ01000057">
    <property type="protein sequence ID" value="OTP74885.1"/>
    <property type="molecule type" value="Genomic_DNA"/>
</dbReference>
<dbReference type="AlphaFoldDB" id="A0A242MU23"/>
<dbReference type="Proteomes" id="UP000195221">
    <property type="component" value="Unassembled WGS sequence"/>
</dbReference>
<evidence type="ECO:0000313" key="1">
    <source>
        <dbReference type="EMBL" id="OTP74885.1"/>
    </source>
</evidence>
<name>A0A242MU23_CABSO</name>
<comment type="caution">
    <text evidence="1">The sequence shown here is derived from an EMBL/GenBank/DDBJ whole genome shotgun (WGS) entry which is preliminary data.</text>
</comment>
<reference evidence="1 2" key="1">
    <citation type="submission" date="2017-03" db="EMBL/GenBank/DDBJ databases">
        <title>Genome analysis of strain PAMC 26577.</title>
        <authorList>
            <person name="Oh H.-M."/>
            <person name="Yang J.-A."/>
        </authorList>
    </citation>
    <scope>NUCLEOTIDE SEQUENCE [LARGE SCALE GENOMIC DNA]</scope>
    <source>
        <strain evidence="1 2">PAMC 26577</strain>
    </source>
</reference>
<organism evidence="1 2">
    <name type="scientific">Caballeronia sordidicola</name>
    <name type="common">Burkholderia sordidicola</name>
    <dbReference type="NCBI Taxonomy" id="196367"/>
    <lineage>
        <taxon>Bacteria</taxon>
        <taxon>Pseudomonadati</taxon>
        <taxon>Pseudomonadota</taxon>
        <taxon>Betaproteobacteria</taxon>
        <taxon>Burkholderiales</taxon>
        <taxon>Burkholderiaceae</taxon>
        <taxon>Caballeronia</taxon>
    </lineage>
</organism>
<proteinExistence type="predicted"/>
<protein>
    <submittedName>
        <fullName evidence="1">Uncharacterized protein</fullName>
    </submittedName>
</protein>
<gene>
    <name evidence="1" type="ORF">PAMC26577_14290</name>
</gene>